<gene>
    <name evidence="2" type="ORF">RPIT_14620</name>
</gene>
<evidence type="ECO:0000256" key="1">
    <source>
        <dbReference type="SAM" id="MobiDB-lite"/>
    </source>
</evidence>
<organism evidence="2 3">
    <name type="scientific">Tessaracoccus flavus</name>
    <dbReference type="NCBI Taxonomy" id="1610493"/>
    <lineage>
        <taxon>Bacteria</taxon>
        <taxon>Bacillati</taxon>
        <taxon>Actinomycetota</taxon>
        <taxon>Actinomycetes</taxon>
        <taxon>Propionibacteriales</taxon>
        <taxon>Propionibacteriaceae</taxon>
        <taxon>Tessaracoccus</taxon>
    </lineage>
</organism>
<keyword evidence="3" id="KW-1185">Reference proteome</keyword>
<dbReference type="KEGG" id="tfl:RPIT_14620"/>
<name>A0A1Q2CID1_9ACTN</name>
<dbReference type="AlphaFoldDB" id="A0A1Q2CID1"/>
<dbReference type="STRING" id="1610493.RPIT_14620"/>
<dbReference type="EMBL" id="CP019605">
    <property type="protein sequence ID" value="AQP45888.1"/>
    <property type="molecule type" value="Genomic_DNA"/>
</dbReference>
<evidence type="ECO:0000313" key="2">
    <source>
        <dbReference type="EMBL" id="AQP45888.1"/>
    </source>
</evidence>
<proteinExistence type="predicted"/>
<reference evidence="2 3" key="1">
    <citation type="journal article" date="2016" name="Int. J. Syst. Evol. Microbiol.">
        <title>Tessaracoccus flavus sp. nov., isolated from the drainage system of a lindane-producing factory.</title>
        <authorList>
            <person name="Kumari R."/>
            <person name="Singh P."/>
            <person name="Schumann P."/>
            <person name="Lal R."/>
        </authorList>
    </citation>
    <scope>NUCLEOTIDE SEQUENCE [LARGE SCALE GENOMIC DNA]</scope>
    <source>
        <strain evidence="2 3">RP1T</strain>
    </source>
</reference>
<feature type="compositionally biased region" description="Basic and acidic residues" evidence="1">
    <location>
        <begin position="63"/>
        <end position="72"/>
    </location>
</feature>
<sequence length="121" mass="13244">MAINEEQRQLEIAAEVEELARTLAHSTRAVPHPIDSYRLLGELGATIDHLAQVIDQLGKWHSRTEDGTHYNGEDGDGTGSAHAAADELTTAANMLRLASSHVGRAHSHNGVVRWYQEPQES</sequence>
<protein>
    <submittedName>
        <fullName evidence="2">Uncharacterized protein</fullName>
    </submittedName>
</protein>
<dbReference type="OrthoDB" id="5119182at2"/>
<dbReference type="RefSeq" id="WP_064846210.1">
    <property type="nucleotide sequence ID" value="NZ_CP019605.1"/>
</dbReference>
<accession>A0A1Q2CID1</accession>
<dbReference type="Proteomes" id="UP000188324">
    <property type="component" value="Chromosome"/>
</dbReference>
<evidence type="ECO:0000313" key="3">
    <source>
        <dbReference type="Proteomes" id="UP000188324"/>
    </source>
</evidence>
<feature type="region of interest" description="Disordered" evidence="1">
    <location>
        <begin position="63"/>
        <end position="83"/>
    </location>
</feature>